<dbReference type="Proteomes" id="UP000821865">
    <property type="component" value="Chromosome 8"/>
</dbReference>
<comment type="caution">
    <text evidence="1">The sequence shown here is derived from an EMBL/GenBank/DDBJ whole genome shotgun (WGS) entry which is preliminary data.</text>
</comment>
<evidence type="ECO:0000313" key="2">
    <source>
        <dbReference type="Proteomes" id="UP000821865"/>
    </source>
</evidence>
<sequence>MKSHSDDIEGMHKDVMATYHHVTSNDSLSNPSLCPTGPNSWCRQNTAKAKEEPAPRHRYNLPDYVAKALLPIYERLSDKKLLERCVRGKTQNSKDSLHSLIWALAPKERHASLFMIEAAVSEAVMNFNAGRERTSAAILHELSMNLGQRSTKRMREKDQRRSVPSARKRASADDVQQTGKKCHKGGSDQRPVGILRPLNETIRVLHANSLCLVIGHGNPVEGTEYFKCTLRAEIPSLYISPRLRRSVTEFVGSKSKSNERKNGVPYNITMLEGTINLCLIELAHPEEAERAQGLD</sequence>
<protein>
    <submittedName>
        <fullName evidence="1">Uncharacterized protein</fullName>
    </submittedName>
</protein>
<accession>A0ACB8C9K8</accession>
<gene>
    <name evidence="1" type="ORF">HPB49_013153</name>
</gene>
<reference evidence="1" key="1">
    <citation type="submission" date="2020-05" db="EMBL/GenBank/DDBJ databases">
        <title>Large-scale comparative analyses of tick genomes elucidate their genetic diversity and vector capacities.</title>
        <authorList>
            <person name="Jia N."/>
            <person name="Wang J."/>
            <person name="Shi W."/>
            <person name="Du L."/>
            <person name="Sun Y."/>
            <person name="Zhan W."/>
            <person name="Jiang J."/>
            <person name="Wang Q."/>
            <person name="Zhang B."/>
            <person name="Ji P."/>
            <person name="Sakyi L.B."/>
            <person name="Cui X."/>
            <person name="Yuan T."/>
            <person name="Jiang B."/>
            <person name="Yang W."/>
            <person name="Lam T.T.-Y."/>
            <person name="Chang Q."/>
            <person name="Ding S."/>
            <person name="Wang X."/>
            <person name="Zhu J."/>
            <person name="Ruan X."/>
            <person name="Zhao L."/>
            <person name="Wei J."/>
            <person name="Que T."/>
            <person name="Du C."/>
            <person name="Cheng J."/>
            <person name="Dai P."/>
            <person name="Han X."/>
            <person name="Huang E."/>
            <person name="Gao Y."/>
            <person name="Liu J."/>
            <person name="Shao H."/>
            <person name="Ye R."/>
            <person name="Li L."/>
            <person name="Wei W."/>
            <person name="Wang X."/>
            <person name="Wang C."/>
            <person name="Yang T."/>
            <person name="Huo Q."/>
            <person name="Li W."/>
            <person name="Guo W."/>
            <person name="Chen H."/>
            <person name="Zhou L."/>
            <person name="Ni X."/>
            <person name="Tian J."/>
            <person name="Zhou Y."/>
            <person name="Sheng Y."/>
            <person name="Liu T."/>
            <person name="Pan Y."/>
            <person name="Xia L."/>
            <person name="Li J."/>
            <person name="Zhao F."/>
            <person name="Cao W."/>
        </authorList>
    </citation>
    <scope>NUCLEOTIDE SEQUENCE</scope>
    <source>
        <strain evidence="1">Dsil-2018</strain>
    </source>
</reference>
<proteinExistence type="predicted"/>
<evidence type="ECO:0000313" key="1">
    <source>
        <dbReference type="EMBL" id="KAH7937567.1"/>
    </source>
</evidence>
<dbReference type="EMBL" id="CM023477">
    <property type="protein sequence ID" value="KAH7937567.1"/>
    <property type="molecule type" value="Genomic_DNA"/>
</dbReference>
<organism evidence="1 2">
    <name type="scientific">Dermacentor silvarum</name>
    <name type="common">Tick</name>
    <dbReference type="NCBI Taxonomy" id="543639"/>
    <lineage>
        <taxon>Eukaryota</taxon>
        <taxon>Metazoa</taxon>
        <taxon>Ecdysozoa</taxon>
        <taxon>Arthropoda</taxon>
        <taxon>Chelicerata</taxon>
        <taxon>Arachnida</taxon>
        <taxon>Acari</taxon>
        <taxon>Parasitiformes</taxon>
        <taxon>Ixodida</taxon>
        <taxon>Ixodoidea</taxon>
        <taxon>Ixodidae</taxon>
        <taxon>Rhipicephalinae</taxon>
        <taxon>Dermacentor</taxon>
    </lineage>
</organism>
<keyword evidence="2" id="KW-1185">Reference proteome</keyword>
<name>A0ACB8C9K8_DERSI</name>